<proteinExistence type="predicted"/>
<evidence type="ECO:0000313" key="2">
    <source>
        <dbReference type="WBParaSite" id="TMUE_1000003128.1"/>
    </source>
</evidence>
<accession>A0A5S6Q7H4</accession>
<organism evidence="1 2">
    <name type="scientific">Trichuris muris</name>
    <name type="common">Mouse whipworm</name>
    <dbReference type="NCBI Taxonomy" id="70415"/>
    <lineage>
        <taxon>Eukaryota</taxon>
        <taxon>Metazoa</taxon>
        <taxon>Ecdysozoa</taxon>
        <taxon>Nematoda</taxon>
        <taxon>Enoplea</taxon>
        <taxon>Dorylaimia</taxon>
        <taxon>Trichinellida</taxon>
        <taxon>Trichuridae</taxon>
        <taxon>Trichuris</taxon>
    </lineage>
</organism>
<protein>
    <submittedName>
        <fullName evidence="2">Receptor ligand binding region domain-containing protein</fullName>
    </submittedName>
</protein>
<keyword evidence="1" id="KW-1185">Reference proteome</keyword>
<dbReference type="WBParaSite" id="TMUE_1000003128.1">
    <property type="protein sequence ID" value="TMUE_1000003128.1"/>
    <property type="gene ID" value="WBGene00293543"/>
</dbReference>
<dbReference type="Proteomes" id="UP000046395">
    <property type="component" value="Unassembled WGS sequence"/>
</dbReference>
<reference evidence="2" key="1">
    <citation type="submission" date="2019-12" db="UniProtKB">
        <authorList>
            <consortium name="WormBaseParasite"/>
        </authorList>
    </citation>
    <scope>IDENTIFICATION</scope>
</reference>
<dbReference type="AlphaFoldDB" id="A0A5S6Q7H4"/>
<evidence type="ECO:0000313" key="1">
    <source>
        <dbReference type="Proteomes" id="UP000046395"/>
    </source>
</evidence>
<name>A0A5S6Q7H4_TRIMR</name>
<sequence length="110" mass="12461">MSTLYIRQIVLTSRYRSVSVVAAAVLKSLVNSFNWSIIPTCNRPLPCHSCSHWCKEGLSLMVYMKRPTIQNANKMATLHLNWCHARRAATELAAAFTFVVTEKLHAIELQ</sequence>